<keyword evidence="2" id="KW-1185">Reference proteome</keyword>
<evidence type="ECO:0000313" key="2">
    <source>
        <dbReference type="Proteomes" id="UP000789901"/>
    </source>
</evidence>
<reference evidence="1 2" key="1">
    <citation type="submission" date="2021-06" db="EMBL/GenBank/DDBJ databases">
        <authorList>
            <person name="Kallberg Y."/>
            <person name="Tangrot J."/>
            <person name="Rosling A."/>
        </authorList>
    </citation>
    <scope>NUCLEOTIDE SEQUENCE [LARGE SCALE GENOMIC DNA]</scope>
    <source>
        <strain evidence="1 2">120-4 pot B 10/14</strain>
    </source>
</reference>
<comment type="caution">
    <text evidence="1">The sequence shown here is derived from an EMBL/GenBank/DDBJ whole genome shotgun (WGS) entry which is preliminary data.</text>
</comment>
<feature type="non-terminal residue" evidence="1">
    <location>
        <position position="1"/>
    </location>
</feature>
<sequence length="51" mass="5748">EKECSFYSLSSSTNFANTMEGPPLNPKFIKSSLINSKNDMPEISSYRKISK</sequence>
<gene>
    <name evidence="1" type="ORF">GMARGA_LOCUS42648</name>
</gene>
<organism evidence="1 2">
    <name type="scientific">Gigaspora margarita</name>
    <dbReference type="NCBI Taxonomy" id="4874"/>
    <lineage>
        <taxon>Eukaryota</taxon>
        <taxon>Fungi</taxon>
        <taxon>Fungi incertae sedis</taxon>
        <taxon>Mucoromycota</taxon>
        <taxon>Glomeromycotina</taxon>
        <taxon>Glomeromycetes</taxon>
        <taxon>Diversisporales</taxon>
        <taxon>Gigasporaceae</taxon>
        <taxon>Gigaspora</taxon>
    </lineage>
</organism>
<evidence type="ECO:0000313" key="1">
    <source>
        <dbReference type="EMBL" id="CAG8853827.1"/>
    </source>
</evidence>
<name>A0ABN7XFW3_GIGMA</name>
<proteinExistence type="predicted"/>
<accession>A0ABN7XFW3</accession>
<dbReference type="EMBL" id="CAJVQB010129674">
    <property type="protein sequence ID" value="CAG8853827.1"/>
    <property type="molecule type" value="Genomic_DNA"/>
</dbReference>
<protein>
    <submittedName>
        <fullName evidence="1">34145_t:CDS:1</fullName>
    </submittedName>
</protein>
<dbReference type="Proteomes" id="UP000789901">
    <property type="component" value="Unassembled WGS sequence"/>
</dbReference>